<organism evidence="1">
    <name type="scientific">Mytilinidion resinicola</name>
    <dbReference type="NCBI Taxonomy" id="574789"/>
    <lineage>
        <taxon>Eukaryota</taxon>
        <taxon>Fungi</taxon>
        <taxon>Dikarya</taxon>
        <taxon>Ascomycota</taxon>
        <taxon>Pezizomycotina</taxon>
        <taxon>Dothideomycetes</taxon>
        <taxon>Pleosporomycetidae</taxon>
        <taxon>Mytilinidiales</taxon>
        <taxon>Mytilinidiaceae</taxon>
        <taxon>Mytilinidion</taxon>
    </lineage>
</organism>
<dbReference type="GeneID" id="54465196"/>
<keyword evidence="1" id="KW-0378">Hydrolase</keyword>
<dbReference type="GO" id="GO:0016787">
    <property type="term" value="F:hydrolase activity"/>
    <property type="evidence" value="ECO:0007669"/>
    <property type="project" value="UniProtKB-KW"/>
</dbReference>
<protein>
    <submittedName>
        <fullName evidence="1 3">Alpha/beta-hydrolase</fullName>
    </submittedName>
</protein>
<keyword evidence="2" id="KW-1185">Reference proteome</keyword>
<reference evidence="1 3" key="1">
    <citation type="journal article" date="2020" name="Stud. Mycol.">
        <title>101 Dothideomycetes genomes: a test case for predicting lifestyles and emergence of pathogens.</title>
        <authorList>
            <person name="Haridas S."/>
            <person name="Albert R."/>
            <person name="Binder M."/>
            <person name="Bloem J."/>
            <person name="Labutti K."/>
            <person name="Salamov A."/>
            <person name="Andreopoulos B."/>
            <person name="Baker S."/>
            <person name="Barry K."/>
            <person name="Bills G."/>
            <person name="Bluhm B."/>
            <person name="Cannon C."/>
            <person name="Castanera R."/>
            <person name="Culley D."/>
            <person name="Daum C."/>
            <person name="Ezra D."/>
            <person name="Gonzalez J."/>
            <person name="Henrissat B."/>
            <person name="Kuo A."/>
            <person name="Liang C."/>
            <person name="Lipzen A."/>
            <person name="Lutzoni F."/>
            <person name="Magnuson J."/>
            <person name="Mondo S."/>
            <person name="Nolan M."/>
            <person name="Ohm R."/>
            <person name="Pangilinan J."/>
            <person name="Park H.-J."/>
            <person name="Ramirez L."/>
            <person name="Alfaro M."/>
            <person name="Sun H."/>
            <person name="Tritt A."/>
            <person name="Yoshinaga Y."/>
            <person name="Zwiers L.-H."/>
            <person name="Turgeon B."/>
            <person name="Goodwin S."/>
            <person name="Spatafora J."/>
            <person name="Crous P."/>
            <person name="Grigoriev I."/>
        </authorList>
    </citation>
    <scope>NUCLEOTIDE SEQUENCE</scope>
    <source>
        <strain evidence="1 3">CBS 304.34</strain>
    </source>
</reference>
<dbReference type="Proteomes" id="UP000504636">
    <property type="component" value="Unplaced"/>
</dbReference>
<evidence type="ECO:0000313" key="3">
    <source>
        <dbReference type="RefSeq" id="XP_033578848.1"/>
    </source>
</evidence>
<sequence>MREREARDSTPAFRSTSRGIKPLTLSHSLLSAYSNPKISQKPYHVQKTVDNPDTFPFHKSVSALWEQKWRQPASMGIYPFVDAQVSDFDPIFAALKTSSNDNPTILSDPDAYATPFFPIASSLVARARTLEQSGDTPAARDLYLRAAAVYCTARFPINRSPLSQKAWEAGKAAYMAASPCLSPPNTEVEIPFSHASPAAGESAAAPIPAYLRLPAGEPPSEGWPLTLFICGLHAYRTDHTPRTTAHVRRGCAVLSVEIPGTGDSPASRGDPAEAERLWSSVFEWIAGNAEKYSFDSGKVVARGVSTGGYYAMRIAHTHADKLLAVEWIRAQNHMEYPFALADVLAWKFGYGSVEAYVEGELRKRFSLVENGVFEMESARMLLINGMEDSIFPIEDSEVALRFGRVKEARWVEGRGHMGNPGAEETLLGWIDEVGGGK</sequence>
<reference evidence="3" key="2">
    <citation type="submission" date="2020-04" db="EMBL/GenBank/DDBJ databases">
        <authorList>
            <consortium name="NCBI Genome Project"/>
        </authorList>
    </citation>
    <scope>NUCLEOTIDE SEQUENCE</scope>
    <source>
        <strain evidence="3">CBS 304.34</strain>
    </source>
</reference>
<dbReference type="PANTHER" id="PTHR22946:SF12">
    <property type="entry name" value="CONIDIAL PIGMENT BIOSYNTHESIS PROTEIN AYG1 (AFU_ORTHOLOGUE AFUA_2G17550)"/>
    <property type="match status" value="1"/>
</dbReference>
<dbReference type="SUPFAM" id="SSF53474">
    <property type="entry name" value="alpha/beta-Hydrolases"/>
    <property type="match status" value="1"/>
</dbReference>
<name>A0A6A6YV63_9PEZI</name>
<dbReference type="InterPro" id="IPR050261">
    <property type="entry name" value="FrsA_esterase"/>
</dbReference>
<accession>A0A6A6YV63</accession>
<dbReference type="InterPro" id="IPR029058">
    <property type="entry name" value="AB_hydrolase_fold"/>
</dbReference>
<dbReference type="Gene3D" id="3.40.50.1820">
    <property type="entry name" value="alpha/beta hydrolase"/>
    <property type="match status" value="1"/>
</dbReference>
<dbReference type="AlphaFoldDB" id="A0A6A6YV63"/>
<reference evidence="3" key="3">
    <citation type="submission" date="2025-04" db="UniProtKB">
        <authorList>
            <consortium name="RefSeq"/>
        </authorList>
    </citation>
    <scope>IDENTIFICATION</scope>
    <source>
        <strain evidence="3">CBS 304.34</strain>
    </source>
</reference>
<dbReference type="PANTHER" id="PTHR22946">
    <property type="entry name" value="DIENELACTONE HYDROLASE DOMAIN-CONTAINING PROTEIN-RELATED"/>
    <property type="match status" value="1"/>
</dbReference>
<proteinExistence type="predicted"/>
<evidence type="ECO:0000313" key="1">
    <source>
        <dbReference type="EMBL" id="KAF2811884.1"/>
    </source>
</evidence>
<dbReference type="RefSeq" id="XP_033578848.1">
    <property type="nucleotide sequence ID" value="XM_033724303.1"/>
</dbReference>
<dbReference type="EMBL" id="MU003698">
    <property type="protein sequence ID" value="KAF2811884.1"/>
    <property type="molecule type" value="Genomic_DNA"/>
</dbReference>
<dbReference type="OrthoDB" id="5409895at2759"/>
<evidence type="ECO:0000313" key="2">
    <source>
        <dbReference type="Proteomes" id="UP000504636"/>
    </source>
</evidence>
<gene>
    <name evidence="1 3" type="ORF">BDZ99DRAFT_508120</name>
</gene>